<dbReference type="PANTHER" id="PTHR33376:SF5">
    <property type="entry name" value="EXTRACYTOPLASMIC SOLUTE RECEPTOR PROTEIN"/>
    <property type="match status" value="1"/>
</dbReference>
<dbReference type="PANTHER" id="PTHR33376">
    <property type="match status" value="1"/>
</dbReference>
<dbReference type="InterPro" id="IPR018389">
    <property type="entry name" value="DctP_fam"/>
</dbReference>
<feature type="non-terminal residue" evidence="2">
    <location>
        <position position="1"/>
    </location>
</feature>
<organism evidence="2">
    <name type="scientific">marine sediment metagenome</name>
    <dbReference type="NCBI Taxonomy" id="412755"/>
    <lineage>
        <taxon>unclassified sequences</taxon>
        <taxon>metagenomes</taxon>
        <taxon>ecological metagenomes</taxon>
    </lineage>
</organism>
<dbReference type="InterPro" id="IPR038404">
    <property type="entry name" value="TRAP_DctP_sf"/>
</dbReference>
<gene>
    <name evidence="2" type="ORF">S12H4_54880</name>
</gene>
<dbReference type="Gene3D" id="3.40.190.170">
    <property type="entry name" value="Bacterial extracellular solute-binding protein, family 7"/>
    <property type="match status" value="1"/>
</dbReference>
<evidence type="ECO:0000256" key="1">
    <source>
        <dbReference type="ARBA" id="ARBA00022729"/>
    </source>
</evidence>
<dbReference type="AlphaFoldDB" id="X1UKQ0"/>
<proteinExistence type="predicted"/>
<comment type="caution">
    <text evidence="2">The sequence shown here is derived from an EMBL/GenBank/DDBJ whole genome shotgun (WGS) entry which is preliminary data.</text>
</comment>
<evidence type="ECO:0000313" key="2">
    <source>
        <dbReference type="EMBL" id="GAJ18028.1"/>
    </source>
</evidence>
<dbReference type="EMBL" id="BARW01035133">
    <property type="protein sequence ID" value="GAJ18028.1"/>
    <property type="molecule type" value="Genomic_DNA"/>
</dbReference>
<sequence>RELYGGYNVYYVCPISLVPEAINSMVPIRNLDDLQGLKIRLGGGGFVAEVFTRAGATVVFIVGGEIYSALDTGLVEAGEFVLQSSSFDKGRHSRL</sequence>
<protein>
    <submittedName>
        <fullName evidence="2">Uncharacterized protein</fullName>
    </submittedName>
</protein>
<accession>X1UKQ0</accession>
<name>X1UKQ0_9ZZZZ</name>
<keyword evidence="1" id="KW-0732">Signal</keyword>
<reference evidence="2" key="1">
    <citation type="journal article" date="2014" name="Front. Microbiol.">
        <title>High frequency of phylogenetically diverse reductive dehalogenase-homologous genes in deep subseafloor sedimentary metagenomes.</title>
        <authorList>
            <person name="Kawai M."/>
            <person name="Futagami T."/>
            <person name="Toyoda A."/>
            <person name="Takaki Y."/>
            <person name="Nishi S."/>
            <person name="Hori S."/>
            <person name="Arai W."/>
            <person name="Tsubouchi T."/>
            <person name="Morono Y."/>
            <person name="Uchiyama I."/>
            <person name="Ito T."/>
            <person name="Fujiyama A."/>
            <person name="Inagaki F."/>
            <person name="Takami H."/>
        </authorList>
    </citation>
    <scope>NUCLEOTIDE SEQUENCE</scope>
    <source>
        <strain evidence="2">Expedition CK06-06</strain>
    </source>
</reference>
<dbReference type="Pfam" id="PF03480">
    <property type="entry name" value="DctP"/>
    <property type="match status" value="1"/>
</dbReference>
<dbReference type="GO" id="GO:0055085">
    <property type="term" value="P:transmembrane transport"/>
    <property type="evidence" value="ECO:0007669"/>
    <property type="project" value="InterPro"/>
</dbReference>